<evidence type="ECO:0000256" key="1">
    <source>
        <dbReference type="ARBA" id="ARBA00004141"/>
    </source>
</evidence>
<keyword evidence="4 10" id="KW-1133">Transmembrane helix</keyword>
<comment type="catalytic activity">
    <reaction evidence="8">
        <text>Mg(2+)(in) = Mg(2+)(out)</text>
        <dbReference type="Rhea" id="RHEA:29827"/>
        <dbReference type="ChEBI" id="CHEBI:18420"/>
    </reaction>
</comment>
<comment type="subcellular location">
    <subcellularLocation>
        <location evidence="1">Membrane</location>
        <topology evidence="1">Multi-pass membrane protein</topology>
    </subcellularLocation>
</comment>
<feature type="transmembrane region" description="Helical" evidence="10">
    <location>
        <begin position="814"/>
        <end position="833"/>
    </location>
</feature>
<feature type="domain" description="Ion transport" evidence="11">
    <location>
        <begin position="826"/>
        <end position="1067"/>
    </location>
</feature>
<evidence type="ECO:0000256" key="9">
    <source>
        <dbReference type="SAM" id="MobiDB-lite"/>
    </source>
</evidence>
<dbReference type="InterPro" id="IPR032415">
    <property type="entry name" value="TRPM_tetra"/>
</dbReference>
<feature type="transmembrane region" description="Helical" evidence="10">
    <location>
        <begin position="911"/>
        <end position="929"/>
    </location>
</feature>
<evidence type="ECO:0000256" key="3">
    <source>
        <dbReference type="ARBA" id="ARBA00022692"/>
    </source>
</evidence>
<feature type="transmembrane region" description="Helical" evidence="10">
    <location>
        <begin position="1089"/>
        <end position="1108"/>
    </location>
</feature>
<dbReference type="InterPro" id="IPR005821">
    <property type="entry name" value="Ion_trans_dom"/>
</dbReference>
<keyword evidence="16" id="KW-1185">Reference proteome</keyword>
<evidence type="ECO:0000256" key="4">
    <source>
        <dbReference type="ARBA" id="ARBA00022989"/>
    </source>
</evidence>
<dbReference type="Pfam" id="PF00520">
    <property type="entry name" value="Ion_trans"/>
    <property type="match status" value="1"/>
</dbReference>
<evidence type="ECO:0000256" key="7">
    <source>
        <dbReference type="ARBA" id="ARBA00023303"/>
    </source>
</evidence>
<keyword evidence="6 10" id="KW-0472">Membrane</keyword>
<evidence type="ECO:0000259" key="12">
    <source>
        <dbReference type="Pfam" id="PF16519"/>
    </source>
</evidence>
<evidence type="ECO:0000313" key="16">
    <source>
        <dbReference type="Proteomes" id="UP000261620"/>
    </source>
</evidence>
<keyword evidence="5" id="KW-0406">Ion transport</keyword>
<accession>A0A3Q3VZG3</accession>
<evidence type="ECO:0000256" key="5">
    <source>
        <dbReference type="ARBA" id="ARBA00023065"/>
    </source>
</evidence>
<organism evidence="15 16">
    <name type="scientific">Mola mola</name>
    <name type="common">Ocean sunfish</name>
    <name type="synonym">Tetraodon mola</name>
    <dbReference type="NCBI Taxonomy" id="94237"/>
    <lineage>
        <taxon>Eukaryota</taxon>
        <taxon>Metazoa</taxon>
        <taxon>Chordata</taxon>
        <taxon>Craniata</taxon>
        <taxon>Vertebrata</taxon>
        <taxon>Euteleostomi</taxon>
        <taxon>Actinopterygii</taxon>
        <taxon>Neopterygii</taxon>
        <taxon>Teleostei</taxon>
        <taxon>Neoteleostei</taxon>
        <taxon>Acanthomorphata</taxon>
        <taxon>Eupercaria</taxon>
        <taxon>Tetraodontiformes</taxon>
        <taxon>Molidae</taxon>
        <taxon>Mola</taxon>
    </lineage>
</organism>
<dbReference type="InterPro" id="IPR037162">
    <property type="entry name" value="TRPM_tetra_sf"/>
</dbReference>
<feature type="compositionally biased region" description="Basic and acidic residues" evidence="9">
    <location>
        <begin position="1585"/>
        <end position="1607"/>
    </location>
</feature>
<feature type="region of interest" description="Disordered" evidence="9">
    <location>
        <begin position="555"/>
        <end position="575"/>
    </location>
</feature>
<feature type="transmembrane region" description="Helical" evidence="10">
    <location>
        <begin position="1033"/>
        <end position="1058"/>
    </location>
</feature>
<feature type="region of interest" description="Disordered" evidence="9">
    <location>
        <begin position="1358"/>
        <end position="1426"/>
    </location>
</feature>
<feature type="region of interest" description="Disordered" evidence="9">
    <location>
        <begin position="755"/>
        <end position="792"/>
    </location>
</feature>
<keyword evidence="7" id="KW-0407">Ion channel</keyword>
<dbReference type="GO" id="GO:0051262">
    <property type="term" value="P:protein tetramerization"/>
    <property type="evidence" value="ECO:0007669"/>
    <property type="project" value="InterPro"/>
</dbReference>
<dbReference type="InterPro" id="IPR057366">
    <property type="entry name" value="TRPM-like"/>
</dbReference>
<feature type="domain" description="TRPM SLOG" evidence="13">
    <location>
        <begin position="49"/>
        <end position="314"/>
    </location>
</feature>
<dbReference type="InterPro" id="IPR041491">
    <property type="entry name" value="TRPM_SLOG"/>
</dbReference>
<evidence type="ECO:0000256" key="6">
    <source>
        <dbReference type="ARBA" id="ARBA00023136"/>
    </source>
</evidence>
<feature type="transmembrane region" description="Helical" evidence="10">
    <location>
        <begin position="949"/>
        <end position="970"/>
    </location>
</feature>
<feature type="compositionally biased region" description="Acidic residues" evidence="9">
    <location>
        <begin position="1624"/>
        <end position="1634"/>
    </location>
</feature>
<evidence type="ECO:0000256" key="10">
    <source>
        <dbReference type="SAM" id="Phobius"/>
    </source>
</evidence>
<feature type="compositionally biased region" description="Polar residues" evidence="9">
    <location>
        <begin position="1408"/>
        <end position="1422"/>
    </location>
</feature>
<dbReference type="InterPro" id="IPR050927">
    <property type="entry name" value="TRPM"/>
</dbReference>
<keyword evidence="3 10" id="KW-0812">Transmembrane</keyword>
<reference evidence="15" key="1">
    <citation type="submission" date="2025-08" db="UniProtKB">
        <authorList>
            <consortium name="Ensembl"/>
        </authorList>
    </citation>
    <scope>IDENTIFICATION</scope>
</reference>
<dbReference type="GO" id="GO:0005262">
    <property type="term" value="F:calcium channel activity"/>
    <property type="evidence" value="ECO:0007669"/>
    <property type="project" value="TreeGrafter"/>
</dbReference>
<dbReference type="GO" id="GO:0005886">
    <property type="term" value="C:plasma membrane"/>
    <property type="evidence" value="ECO:0007669"/>
    <property type="project" value="TreeGrafter"/>
</dbReference>
<sequence length="1634" mass="185227">GANSVEETNQLVQIDTLRDKWSVIKHTRTYPTDAFGIIEFQGGGFVNKAMYIRVSYDTKPDNLLHLMVKDWQLELPTLLISVHGGLQNFDLQPKLKQVFGKGLIKAAVTTGAWILTGGVNTGVIRHVGDALKDHSSKSRGKVCAIGIAPWGILENKEDLIGKDVTKPYQTMANPLSKLAVLNNSHSHFILTDNGTCGKYGSEVKLRRLLEKHISLQKINTRLGQGVPLVCLIVEGGPNVISIALESLRDEPPIPVVVCDGSGRASDIISFAHKFSEDGGLVNDDVREQLLVTIQKTFNYSKSQSQQILLMVMECMKKRELITVFRMGSEGQQDIEMAILTALLKGTNASAADQLSLALAWNRVDIARNHIFVYGHNLPPAGAIANTTASAAPTQEKQKSPAMAPRSKARGKKGKGKGKAKPETPEETDPRKLELIRWVNSLEQAMMDALVLDRVDFVKLLLENGVNIHHFLTIPRLEELYNTKLGPANTMNAVVRDVKKGNLPPDYQITLIDIGLVLECFMGGAYRSNYTRKAFRNLYNNLYGLKRPKALKLLGMEDDEPRTKGKKKPKKKKEEEVEIDVDDPEVCRFKYPFHELMLWAVLMKRQKMALFLWQRGEEAMAKALVACKLYKAMAHECSESELVDDISQDLENNSKEFGQLAYELLDQSYKHDEQVAMKLLTYELVNWSNSTCLKLAVAAKQRDFIAHTCSQMLLTDMWMGCLRIGKNPGLKVILGIIFPPLILLLDFRLGDDASYHAPGDKEEGKDKDDETKSTKDPNADGTSRKGDEEEGSTDVRKIPIGKRFFEFYDAPFTKFWFNTISYLGYLMLYNYIILVKMERWPSIQEWIVIAYILTLGTEKVRQILMSEPGKLKQKISVWLEEYWNITDLVAISTFLIGLMLRLQHEPYMGYGRVIYCIDIIFWYIRVLDIFGVNKYLGPYVMMIGKMMIDMMYFVVIMLVVLMSFGVARQAILHPDEEPTWRLARNIFYMPYWMIYGEVFADSIDLYAMEINPPCGEHLYDEDGKKLPPCIPGAWLTPAIMACYLLVANILLVNLLIAVFNNTFFEVKSISNQVWKFQRYQLIMTFHDRPILPPPLIIFSHLYILFNRLFRRCARRRQDGELDEKDRGLKLRLNPEELKSLYEFEEQCVEEHFREKEDEQQSSSDERIKVTSERVENMFMRLEEVNERENTMKASLQTVDLRLAQLEEIHGRMAVALEKLAGVEKLELTRTFSRNSSVCDPSSLLRQASINSADGYSLYRFHMDMEEFAAKQKDVDDMTKTGLERQKSLRQASSVCALNTKEGGQTLEVGGLERSRPSSCVDILISPCEQKPASAGSSQETITNMQQGSTMLLDRLTDANRLWPTSPPKRTESLRYYPVEDQPTSALTKRRAKSTSIVSPPDEPEEAAESTQTPGLRMKTPSSPKRTKSLRYVVTESQVQTSPITKKRAMSSIIYKPVEAGADTLQTADYRAVMEQVAKIPNQWPENLEYQLKHSTFGHMPKVSTVRTLAQQFQTGTVTAELTQDETLTGHIPSEDERAPLATEPIEDRAKVKAKRNLSDTTDYLTVADDKYTRTLYHRSQSWNESERKAKYLMVRKDPRTSSSERDLAEASSMAGTNVGKKTVAEEDAANEPEEK</sequence>
<feature type="region of interest" description="Disordered" evidence="9">
    <location>
        <begin position="387"/>
        <end position="429"/>
    </location>
</feature>
<feature type="region of interest" description="Disordered" evidence="9">
    <location>
        <begin position="1585"/>
        <end position="1634"/>
    </location>
</feature>
<evidence type="ECO:0000313" key="15">
    <source>
        <dbReference type="Ensembl" id="ENSMMOP00000004527.1"/>
    </source>
</evidence>
<evidence type="ECO:0000256" key="2">
    <source>
        <dbReference type="ARBA" id="ARBA00022448"/>
    </source>
</evidence>
<protein>
    <submittedName>
        <fullName evidence="15">Uncharacterized protein</fullName>
    </submittedName>
</protein>
<dbReference type="Pfam" id="PF18139">
    <property type="entry name" value="LSDAT_euk"/>
    <property type="match status" value="1"/>
</dbReference>
<reference evidence="15" key="2">
    <citation type="submission" date="2025-09" db="UniProtKB">
        <authorList>
            <consortium name="Ensembl"/>
        </authorList>
    </citation>
    <scope>IDENTIFICATION</scope>
</reference>
<dbReference type="Ensembl" id="ENSMMOT00000004609.1">
    <property type="protein sequence ID" value="ENSMMOP00000004527.1"/>
    <property type="gene ID" value="ENSMMOG00000003605.1"/>
</dbReference>
<proteinExistence type="predicted"/>
<evidence type="ECO:0000259" key="14">
    <source>
        <dbReference type="Pfam" id="PF25508"/>
    </source>
</evidence>
<dbReference type="Pfam" id="PF16519">
    <property type="entry name" value="TRPM_tetra"/>
    <property type="match status" value="1"/>
</dbReference>
<feature type="domain" description="TRPM-like" evidence="14">
    <location>
        <begin position="439"/>
        <end position="706"/>
    </location>
</feature>
<feature type="compositionally biased region" description="Basic residues" evidence="9">
    <location>
        <begin position="406"/>
        <end position="418"/>
    </location>
</feature>
<dbReference type="PANTHER" id="PTHR13800">
    <property type="entry name" value="TRANSIENT RECEPTOR POTENTIAL CATION CHANNEL, SUBFAMILY M, MEMBER 6"/>
    <property type="match status" value="1"/>
</dbReference>
<dbReference type="OMA" id="YFPAEDQ"/>
<dbReference type="STRING" id="94237.ENSMMOP00000004527"/>
<evidence type="ECO:0000259" key="11">
    <source>
        <dbReference type="Pfam" id="PF00520"/>
    </source>
</evidence>
<evidence type="ECO:0000256" key="8">
    <source>
        <dbReference type="ARBA" id="ARBA00034269"/>
    </source>
</evidence>
<name>A0A3Q3VZG3_MOLML</name>
<feature type="domain" description="TRPM tetramerisation" evidence="12">
    <location>
        <begin position="1163"/>
        <end position="1218"/>
    </location>
</feature>
<feature type="compositionally biased region" description="Basic and acidic residues" evidence="9">
    <location>
        <begin position="419"/>
        <end position="429"/>
    </location>
</feature>
<dbReference type="PANTHER" id="PTHR13800:SF13">
    <property type="entry name" value="TRANSIENT RECEPTOR POTENTIAL CATION CHANNEL SUBFAMILY M MEMBER 1"/>
    <property type="match status" value="1"/>
</dbReference>
<evidence type="ECO:0000259" key="13">
    <source>
        <dbReference type="Pfam" id="PF18139"/>
    </source>
</evidence>
<keyword evidence="2" id="KW-0813">Transport</keyword>
<dbReference type="Proteomes" id="UP000261620">
    <property type="component" value="Unplaced"/>
</dbReference>
<feature type="transmembrane region" description="Helical" evidence="10">
    <location>
        <begin position="881"/>
        <end position="899"/>
    </location>
</feature>
<dbReference type="Gene3D" id="1.20.5.1010">
    <property type="entry name" value="TRPM, tetramerisation domain"/>
    <property type="match status" value="1"/>
</dbReference>
<dbReference type="Pfam" id="PF25508">
    <property type="entry name" value="TRPM2"/>
    <property type="match status" value="1"/>
</dbReference>